<feature type="region of interest" description="Disordered" evidence="1">
    <location>
        <begin position="35"/>
        <end position="65"/>
    </location>
</feature>
<gene>
    <name evidence="2" type="ORF">THAOC_15875</name>
</gene>
<protein>
    <submittedName>
        <fullName evidence="2">Uncharacterized protein</fullName>
    </submittedName>
</protein>
<feature type="region of interest" description="Disordered" evidence="1">
    <location>
        <begin position="378"/>
        <end position="461"/>
    </location>
</feature>
<feature type="compositionally biased region" description="Basic and acidic residues" evidence="1">
    <location>
        <begin position="383"/>
        <end position="410"/>
    </location>
</feature>
<accession>K0SQW5</accession>
<name>K0SQW5_THAOC</name>
<feature type="compositionally biased region" description="Basic and acidic residues" evidence="1">
    <location>
        <begin position="193"/>
        <end position="203"/>
    </location>
</feature>
<comment type="caution">
    <text evidence="2">The sequence shown here is derived from an EMBL/GenBank/DDBJ whole genome shotgun (WGS) entry which is preliminary data.</text>
</comment>
<dbReference type="EMBL" id="AGNL01018237">
    <property type="protein sequence ID" value="EJK63461.1"/>
    <property type="molecule type" value="Genomic_DNA"/>
</dbReference>
<feature type="compositionally biased region" description="Basic and acidic residues" evidence="1">
    <location>
        <begin position="420"/>
        <end position="440"/>
    </location>
</feature>
<evidence type="ECO:0000313" key="3">
    <source>
        <dbReference type="Proteomes" id="UP000266841"/>
    </source>
</evidence>
<feature type="region of interest" description="Disordered" evidence="1">
    <location>
        <begin position="475"/>
        <end position="512"/>
    </location>
</feature>
<sequence length="512" mass="53804">MTIPPRLLTLATVACSSFQTGARVGAAANTRNHNPAMMNRLVPNPGRYSRIRRRPLGPSAGGSAAPASGAAFVATANAGGSSRPAAFPLGSGGTTIRPAVAGHQQRRGGGRRPSAPFFSSLAIDFFEGDEPPHEGDGVAGLPLGLGSTLLRSEDLLAAPSAESEGVEAAARTGEASGEGDVSRGSGNGGGDPEPERPAPRNDGGDGDPLFDGLRSRPKPGGAWDPRDPLDWCAPFGSRSPADAERLSTLTRLGPGDDGYHDVSTVTCPDVTIVRTPAQAETVLAALTKAAEENPRGDPRVRHGGHGHRPQASRSRGARLRHVSVGLQRSGLRLRPGRRAGNSAVGRQPRRLARPPAGVQAVARGRACAQGLAQLRVRPARSVQRGDKRERLRGGYHAHGEAGRHEPDEVQPRVAQRRAPRREEGSDEGDIRREEAQEGRVRGGARRPAAHGEAAEGAEVQEEVDRVLCLRREEHVQPLHAPSRNSQSESIACPGGEANEAMGGDDSSFILFR</sequence>
<dbReference type="OrthoDB" id="22255at2836"/>
<keyword evidence="3" id="KW-1185">Reference proteome</keyword>
<feature type="region of interest" description="Disordered" evidence="1">
    <location>
        <begin position="292"/>
        <end position="319"/>
    </location>
</feature>
<organism evidence="2 3">
    <name type="scientific">Thalassiosira oceanica</name>
    <name type="common">Marine diatom</name>
    <dbReference type="NCBI Taxonomy" id="159749"/>
    <lineage>
        <taxon>Eukaryota</taxon>
        <taxon>Sar</taxon>
        <taxon>Stramenopiles</taxon>
        <taxon>Ochrophyta</taxon>
        <taxon>Bacillariophyta</taxon>
        <taxon>Coscinodiscophyceae</taxon>
        <taxon>Thalassiosirophycidae</taxon>
        <taxon>Thalassiosirales</taxon>
        <taxon>Thalassiosiraceae</taxon>
        <taxon>Thalassiosira</taxon>
    </lineage>
</organism>
<dbReference type="Proteomes" id="UP000266841">
    <property type="component" value="Unassembled WGS sequence"/>
</dbReference>
<evidence type="ECO:0000313" key="2">
    <source>
        <dbReference type="EMBL" id="EJK63461.1"/>
    </source>
</evidence>
<proteinExistence type="predicted"/>
<feature type="compositionally biased region" description="Basic residues" evidence="1">
    <location>
        <begin position="301"/>
        <end position="319"/>
    </location>
</feature>
<reference evidence="2 3" key="1">
    <citation type="journal article" date="2012" name="Genome Biol.">
        <title>Genome and low-iron response of an oceanic diatom adapted to chronic iron limitation.</title>
        <authorList>
            <person name="Lommer M."/>
            <person name="Specht M."/>
            <person name="Roy A.S."/>
            <person name="Kraemer L."/>
            <person name="Andreson R."/>
            <person name="Gutowska M.A."/>
            <person name="Wolf J."/>
            <person name="Bergner S.V."/>
            <person name="Schilhabel M.B."/>
            <person name="Klostermeier U.C."/>
            <person name="Beiko R.G."/>
            <person name="Rosenstiel P."/>
            <person name="Hippler M."/>
            <person name="Laroche J."/>
        </authorList>
    </citation>
    <scope>NUCLEOTIDE SEQUENCE [LARGE SCALE GENOMIC DNA]</scope>
    <source>
        <strain evidence="2 3">CCMP1005</strain>
    </source>
</reference>
<dbReference type="AlphaFoldDB" id="K0SQW5"/>
<evidence type="ECO:0000256" key="1">
    <source>
        <dbReference type="SAM" id="MobiDB-lite"/>
    </source>
</evidence>
<feature type="region of interest" description="Disordered" evidence="1">
    <location>
        <begin position="333"/>
        <end position="358"/>
    </location>
</feature>
<feature type="region of interest" description="Disordered" evidence="1">
    <location>
        <begin position="159"/>
        <end position="252"/>
    </location>
</feature>